<organism evidence="1 2">
    <name type="scientific">Paramuricea clavata</name>
    <name type="common">Red gorgonian</name>
    <name type="synonym">Violescent sea-whip</name>
    <dbReference type="NCBI Taxonomy" id="317549"/>
    <lineage>
        <taxon>Eukaryota</taxon>
        <taxon>Metazoa</taxon>
        <taxon>Cnidaria</taxon>
        <taxon>Anthozoa</taxon>
        <taxon>Octocorallia</taxon>
        <taxon>Malacalcyonacea</taxon>
        <taxon>Plexauridae</taxon>
        <taxon>Paramuricea</taxon>
    </lineage>
</organism>
<proteinExistence type="predicted"/>
<comment type="caution">
    <text evidence="1">The sequence shown here is derived from an EMBL/GenBank/DDBJ whole genome shotgun (WGS) entry which is preliminary data.</text>
</comment>
<dbReference type="EMBL" id="CACRXK020009128">
    <property type="protein sequence ID" value="CAB4016467.1"/>
    <property type="molecule type" value="Genomic_DNA"/>
</dbReference>
<dbReference type="Proteomes" id="UP001152795">
    <property type="component" value="Unassembled WGS sequence"/>
</dbReference>
<protein>
    <submittedName>
        <fullName evidence="1">Uncharacterized protein</fullName>
    </submittedName>
</protein>
<name>A0A6S7IFY5_PARCT</name>
<accession>A0A6S7IFY5</accession>
<dbReference type="AlphaFoldDB" id="A0A6S7IFY5"/>
<evidence type="ECO:0000313" key="2">
    <source>
        <dbReference type="Proteomes" id="UP001152795"/>
    </source>
</evidence>
<gene>
    <name evidence="1" type="ORF">PACLA_8A024181</name>
</gene>
<keyword evidence="2" id="KW-1185">Reference proteome</keyword>
<reference evidence="1" key="1">
    <citation type="submission" date="2020-04" db="EMBL/GenBank/DDBJ databases">
        <authorList>
            <person name="Alioto T."/>
            <person name="Alioto T."/>
            <person name="Gomez Garrido J."/>
        </authorList>
    </citation>
    <scope>NUCLEOTIDE SEQUENCE</scope>
    <source>
        <strain evidence="1">A484AB</strain>
    </source>
</reference>
<sequence>MALFGLTSKEDLTGRRVCFNNYSSLLLIVGFTLTNAAVFPCDLPSAEIVSIYNNQYNIPQGFGPYFIKINRCIDAGMQCPQFTMPNTTKLVKIVVQSNTNGKVYEYTLHDHISCMCGPQNKRDLKLYESSRKRVSVAYKQKYEKNNPPYIVDCSQPQQRYQKIKDFHHPLFLGYKQCLPRSMCITGNTVTREESITHWSGHVRKVNVTNDVACSYPTYSVSNENNSHDNIFNIDSKKTFFALVLLALVFLIAIIIDLTFCCRKKGFCYSLRKCVQGEEETPQGAIQPTLV</sequence>
<dbReference type="InterPro" id="IPR029034">
    <property type="entry name" value="Cystine-knot_cytokine"/>
</dbReference>
<evidence type="ECO:0000313" key="1">
    <source>
        <dbReference type="EMBL" id="CAB4016467.1"/>
    </source>
</evidence>
<dbReference type="SUPFAM" id="SSF57501">
    <property type="entry name" value="Cystine-knot cytokines"/>
    <property type="match status" value="1"/>
</dbReference>